<keyword evidence="2" id="KW-1185">Reference proteome</keyword>
<dbReference type="AlphaFoldDB" id="A0A328AD13"/>
<protein>
    <submittedName>
        <fullName evidence="1">Uncharacterized protein</fullName>
    </submittedName>
</protein>
<comment type="caution">
    <text evidence="1">The sequence shown here is derived from an EMBL/GenBank/DDBJ whole genome shotgun (WGS) entry which is preliminary data.</text>
</comment>
<evidence type="ECO:0000313" key="2">
    <source>
        <dbReference type="Proteomes" id="UP000249725"/>
    </source>
</evidence>
<dbReference type="Proteomes" id="UP000249725">
    <property type="component" value="Unassembled WGS sequence"/>
</dbReference>
<proteinExistence type="predicted"/>
<evidence type="ECO:0000313" key="1">
    <source>
        <dbReference type="EMBL" id="RAK52485.1"/>
    </source>
</evidence>
<dbReference type="OrthoDB" id="9907761at2"/>
<organism evidence="1 2">
    <name type="scientific">Phenylobacterium deserti</name>
    <dbReference type="NCBI Taxonomy" id="1914756"/>
    <lineage>
        <taxon>Bacteria</taxon>
        <taxon>Pseudomonadati</taxon>
        <taxon>Pseudomonadota</taxon>
        <taxon>Alphaproteobacteria</taxon>
        <taxon>Caulobacterales</taxon>
        <taxon>Caulobacteraceae</taxon>
        <taxon>Phenylobacterium</taxon>
    </lineage>
</organism>
<sequence length="68" mass="7788">MTDLTETPWIRGFAITPRRLSEGGWVWLTSYEWRWQRPDSSLPAALNPPRVYSRKARSKASKVLAANG</sequence>
<gene>
    <name evidence="1" type="ORF">DJ018_09730</name>
</gene>
<dbReference type="RefSeq" id="WP_111514771.1">
    <property type="nucleotide sequence ID" value="NZ_QFYR01000002.1"/>
</dbReference>
<accession>A0A328AD13</accession>
<dbReference type="EMBL" id="QFYR01000002">
    <property type="protein sequence ID" value="RAK52485.1"/>
    <property type="molecule type" value="Genomic_DNA"/>
</dbReference>
<name>A0A328AD13_9CAUL</name>
<reference evidence="2" key="1">
    <citation type="submission" date="2018-05" db="EMBL/GenBank/DDBJ databases">
        <authorList>
            <person name="Li X."/>
        </authorList>
    </citation>
    <scope>NUCLEOTIDE SEQUENCE [LARGE SCALE GENOMIC DNA]</scope>
    <source>
        <strain evidence="2">YIM 73061</strain>
    </source>
</reference>